<dbReference type="AlphaFoldDB" id="A0A7S0JIL8"/>
<name>A0A7S0JIL8_9EUKA</name>
<dbReference type="PANTHER" id="PTHR34407">
    <property type="entry name" value="EXPRESSED PROTEIN"/>
    <property type="match status" value="1"/>
</dbReference>
<protein>
    <submittedName>
        <fullName evidence="1">Uncharacterized protein</fullName>
    </submittedName>
</protein>
<proteinExistence type="predicted"/>
<dbReference type="EMBL" id="HBER01056557">
    <property type="protein sequence ID" value="CAD8552944.1"/>
    <property type="molecule type" value="Transcribed_RNA"/>
</dbReference>
<sequence>MVAAMASNALPAMIDSLAANLTLMGIDPERALVHVGNGAFLRQKLWDKCLQPANSKRPTLTLLATGGSMTAGSMNCLASQGVICNARRIKRSQTWPVKLSSLLSGALPGCNVVLQSVIRPARMITTLFREMHIVEKLQPDITIEDFTINDVKGKIVFEGRVNNSIALRQVIGAHELLARSMWKRQTPLIMTEAFPNFHIPAFRCQPHLEYAHATISAAYALPVVSFMRAICNESATAAGSRWPVDAHWRAGCSGLDSPGFNCYQHPGPHTHSIYASLLAWYILRQGAAALAAKSTVFAAAHGRDGYSLLPTSEIPAPTAEGPFVLSHNELTELQGCSDTASSFDFSQSCNGPQRQLNASGVAGWSCYEDVPGKLGWIANSTRDRTVRTLSVPVRTTIYGFVVIGFLQSYAGMGRISLYLDGDQKRSVILDGHWDEDTSQTQFKAIRLTQLVNEKKMLGSSHHKGRHTIHLQMPPVGEELTAKGGAESTGKFKVVFLSTC</sequence>
<dbReference type="PANTHER" id="PTHR34407:SF1">
    <property type="entry name" value="SGNH HYDROLASE-TYPE ESTERASE DOMAIN-CONTAINING PROTEIN"/>
    <property type="match status" value="1"/>
</dbReference>
<evidence type="ECO:0000313" key="1">
    <source>
        <dbReference type="EMBL" id="CAD8552944.1"/>
    </source>
</evidence>
<reference evidence="1" key="1">
    <citation type="submission" date="2021-01" db="EMBL/GenBank/DDBJ databases">
        <authorList>
            <person name="Corre E."/>
            <person name="Pelletier E."/>
            <person name="Niang G."/>
            <person name="Scheremetjew M."/>
            <person name="Finn R."/>
            <person name="Kale V."/>
            <person name="Holt S."/>
            <person name="Cochrane G."/>
            <person name="Meng A."/>
            <person name="Brown T."/>
            <person name="Cohen L."/>
        </authorList>
    </citation>
    <scope>NUCLEOTIDE SEQUENCE</scope>
    <source>
        <strain evidence="1">RCC1130</strain>
    </source>
</reference>
<accession>A0A7S0JIL8</accession>
<gene>
    <name evidence="1" type="ORF">CLEP1334_LOCUS28235</name>
</gene>
<organism evidence="1">
    <name type="scientific">Calcidiscus leptoporus</name>
    <dbReference type="NCBI Taxonomy" id="127549"/>
    <lineage>
        <taxon>Eukaryota</taxon>
        <taxon>Haptista</taxon>
        <taxon>Haptophyta</taxon>
        <taxon>Prymnesiophyceae</taxon>
        <taxon>Coccolithales</taxon>
        <taxon>Calcidiscaceae</taxon>
        <taxon>Calcidiscus</taxon>
    </lineage>
</organism>